<dbReference type="EMBL" id="JANBUJ010000914">
    <property type="protein sequence ID" value="KAJ2769543.1"/>
    <property type="molecule type" value="Genomic_DNA"/>
</dbReference>
<organism evidence="1 2">
    <name type="scientific">Coemansia nantahalensis</name>
    <dbReference type="NCBI Taxonomy" id="2789366"/>
    <lineage>
        <taxon>Eukaryota</taxon>
        <taxon>Fungi</taxon>
        <taxon>Fungi incertae sedis</taxon>
        <taxon>Zoopagomycota</taxon>
        <taxon>Kickxellomycotina</taxon>
        <taxon>Kickxellomycetes</taxon>
        <taxon>Kickxellales</taxon>
        <taxon>Kickxellaceae</taxon>
        <taxon>Coemansia</taxon>
    </lineage>
</organism>
<accession>A0ACC1JYE6</accession>
<evidence type="ECO:0000313" key="2">
    <source>
        <dbReference type="Proteomes" id="UP001140234"/>
    </source>
</evidence>
<proteinExistence type="predicted"/>
<evidence type="ECO:0000313" key="1">
    <source>
        <dbReference type="EMBL" id="KAJ2769543.1"/>
    </source>
</evidence>
<sequence length="111" mass="12166">MSKASKADAATVSTLDISVQGALQLLEASSYPGRKSKMELIGFLEEYAAVANLTEVTSHFDQRENALAAEALEYHVGDICSDPLVQGRKKYAKAFRLLSDYVEGLSSYYDH</sequence>
<gene>
    <name evidence="1" type="ORF">IWQ57_003060</name>
</gene>
<dbReference type="Proteomes" id="UP001140234">
    <property type="component" value="Unassembled WGS sequence"/>
</dbReference>
<keyword evidence="2" id="KW-1185">Reference proteome</keyword>
<name>A0ACC1JYE6_9FUNG</name>
<comment type="caution">
    <text evidence="1">The sequence shown here is derived from an EMBL/GenBank/DDBJ whole genome shotgun (WGS) entry which is preliminary data.</text>
</comment>
<reference evidence="1" key="1">
    <citation type="submission" date="2022-07" db="EMBL/GenBank/DDBJ databases">
        <title>Phylogenomic reconstructions and comparative analyses of Kickxellomycotina fungi.</title>
        <authorList>
            <person name="Reynolds N.K."/>
            <person name="Stajich J.E."/>
            <person name="Barry K."/>
            <person name="Grigoriev I.V."/>
            <person name="Crous P."/>
            <person name="Smith M.E."/>
        </authorList>
    </citation>
    <scope>NUCLEOTIDE SEQUENCE</scope>
    <source>
        <strain evidence="1">CBS 109366</strain>
    </source>
</reference>
<protein>
    <submittedName>
        <fullName evidence="1">Uncharacterized protein</fullName>
    </submittedName>
</protein>